<feature type="region of interest" description="Disordered" evidence="1">
    <location>
        <begin position="186"/>
        <end position="207"/>
    </location>
</feature>
<name>A0AAU9PQ64_9ASTR</name>
<gene>
    <name evidence="2" type="ORF">LVIROSA_LOCUS37347</name>
</gene>
<feature type="region of interest" description="Disordered" evidence="1">
    <location>
        <begin position="308"/>
        <end position="337"/>
    </location>
</feature>
<reference evidence="2 3" key="1">
    <citation type="submission" date="2022-01" db="EMBL/GenBank/DDBJ databases">
        <authorList>
            <person name="Xiong W."/>
            <person name="Schranz E."/>
        </authorList>
    </citation>
    <scope>NUCLEOTIDE SEQUENCE [LARGE SCALE GENOMIC DNA]</scope>
</reference>
<feature type="region of interest" description="Disordered" evidence="1">
    <location>
        <begin position="60"/>
        <end position="90"/>
    </location>
</feature>
<dbReference type="Proteomes" id="UP001157418">
    <property type="component" value="Unassembled WGS sequence"/>
</dbReference>
<organism evidence="2 3">
    <name type="scientific">Lactuca virosa</name>
    <dbReference type="NCBI Taxonomy" id="75947"/>
    <lineage>
        <taxon>Eukaryota</taxon>
        <taxon>Viridiplantae</taxon>
        <taxon>Streptophyta</taxon>
        <taxon>Embryophyta</taxon>
        <taxon>Tracheophyta</taxon>
        <taxon>Spermatophyta</taxon>
        <taxon>Magnoliopsida</taxon>
        <taxon>eudicotyledons</taxon>
        <taxon>Gunneridae</taxon>
        <taxon>Pentapetalae</taxon>
        <taxon>asterids</taxon>
        <taxon>campanulids</taxon>
        <taxon>Asterales</taxon>
        <taxon>Asteraceae</taxon>
        <taxon>Cichorioideae</taxon>
        <taxon>Cichorieae</taxon>
        <taxon>Lactucinae</taxon>
        <taxon>Lactuca</taxon>
    </lineage>
</organism>
<evidence type="ECO:0000313" key="3">
    <source>
        <dbReference type="Proteomes" id="UP001157418"/>
    </source>
</evidence>
<feature type="compositionally biased region" description="Polar residues" evidence="1">
    <location>
        <begin position="75"/>
        <end position="90"/>
    </location>
</feature>
<keyword evidence="3" id="KW-1185">Reference proteome</keyword>
<dbReference type="AlphaFoldDB" id="A0AAU9PQ64"/>
<feature type="region of interest" description="Disordered" evidence="1">
    <location>
        <begin position="119"/>
        <end position="160"/>
    </location>
</feature>
<accession>A0AAU9PQ64</accession>
<comment type="caution">
    <text evidence="2">The sequence shown here is derived from an EMBL/GenBank/DDBJ whole genome shotgun (WGS) entry which is preliminary data.</text>
</comment>
<feature type="region of interest" description="Disordered" evidence="1">
    <location>
        <begin position="1"/>
        <end position="48"/>
    </location>
</feature>
<proteinExistence type="predicted"/>
<sequence>MTEKGPIWPDGGDNSPVRPMQSLNGSGPSSLGRATAHSNTDNVGNGVRGRVHCQFMATATRRNGTPGHNTHHSTSKSVEQPITTNRKSTSDTITIGGYQHLVPRYHSTRTTLIHRSSVFPDGQHVAHPGPGQGKSRHPQTNSPGGEGRDSNSITTLETSRIVSRNTKRGWIPLSLPKCCHTTKGLRTEKEETTGHKREVSQLDQKRKGETAKVGVARVGNYPRKEDVNRRPTTTVRAHNWQRLLLGRHLVGNLANNSRKIEPQRSQRVIIIQTCTPNKTNSSLDDNQVTRTGEWKKLKIVLPKTANLKTANQGPHASTNAEELVDTSRQGTETRKDQEEEFALMAWEPQSPNQQA</sequence>
<evidence type="ECO:0000313" key="2">
    <source>
        <dbReference type="EMBL" id="CAH1452023.1"/>
    </source>
</evidence>
<feature type="compositionally biased region" description="Polar residues" evidence="1">
    <location>
        <begin position="308"/>
        <end position="330"/>
    </location>
</feature>
<dbReference type="EMBL" id="CAKMRJ010005745">
    <property type="protein sequence ID" value="CAH1452023.1"/>
    <property type="molecule type" value="Genomic_DNA"/>
</dbReference>
<evidence type="ECO:0000256" key="1">
    <source>
        <dbReference type="SAM" id="MobiDB-lite"/>
    </source>
</evidence>
<protein>
    <submittedName>
        <fullName evidence="2">Uncharacterized protein</fullName>
    </submittedName>
</protein>
<feature type="compositionally biased region" description="Polar residues" evidence="1">
    <location>
        <begin position="150"/>
        <end position="160"/>
    </location>
</feature>